<dbReference type="InterPro" id="IPR005225">
    <property type="entry name" value="Small_GTP-bd"/>
</dbReference>
<organism evidence="12 13">
    <name type="scientific">Thermoanaerobacterium thermosaccharolyticum</name>
    <name type="common">Clostridium thermosaccharolyticum</name>
    <dbReference type="NCBI Taxonomy" id="1517"/>
    <lineage>
        <taxon>Bacteria</taxon>
        <taxon>Bacillati</taxon>
        <taxon>Bacillota</taxon>
        <taxon>Clostridia</taxon>
        <taxon>Thermoanaerobacterales</taxon>
        <taxon>Thermoanaerobacteraceae</taxon>
        <taxon>Thermoanaerobacterium</taxon>
    </lineage>
</organism>
<comment type="similarity">
    <text evidence="2 10">Belongs to the TRAFAC class TrmE-Era-EngA-EngB-Septin-like GTPase superfamily. EngB GTPase family.</text>
</comment>
<keyword evidence="7 10" id="KW-0342">GTP-binding</keyword>
<protein>
    <recommendedName>
        <fullName evidence="10">Probable GTP-binding protein EngB</fullName>
    </recommendedName>
</protein>
<keyword evidence="4" id="KW-0479">Metal-binding</keyword>
<evidence type="ECO:0000256" key="1">
    <source>
        <dbReference type="ARBA" id="ARBA00001946"/>
    </source>
</evidence>
<evidence type="ECO:0000256" key="7">
    <source>
        <dbReference type="ARBA" id="ARBA00023134"/>
    </source>
</evidence>
<evidence type="ECO:0000313" key="13">
    <source>
        <dbReference type="Proteomes" id="UP000214975"/>
    </source>
</evidence>
<evidence type="ECO:0000256" key="2">
    <source>
        <dbReference type="ARBA" id="ARBA00009638"/>
    </source>
</evidence>
<evidence type="ECO:0000313" key="12">
    <source>
        <dbReference type="EMBL" id="AST58510.1"/>
    </source>
</evidence>
<accession>A0A223I1C0</accession>
<keyword evidence="6" id="KW-0460">Magnesium</keyword>
<evidence type="ECO:0000259" key="11">
    <source>
        <dbReference type="PROSITE" id="PS51706"/>
    </source>
</evidence>
<comment type="function">
    <text evidence="10">Necessary for normal cell division and for the maintenance of normal septation.</text>
</comment>
<dbReference type="RefSeq" id="WP_094397765.1">
    <property type="nucleotide sequence ID" value="NZ_CP016893.1"/>
</dbReference>
<dbReference type="Proteomes" id="UP000214975">
    <property type="component" value="Chromosome"/>
</dbReference>
<feature type="domain" description="EngB-type G" evidence="11">
    <location>
        <begin position="22"/>
        <end position="194"/>
    </location>
</feature>
<dbReference type="InterPro" id="IPR019987">
    <property type="entry name" value="GTP-bd_ribosome_bio_YsxC"/>
</dbReference>
<evidence type="ECO:0000256" key="6">
    <source>
        <dbReference type="ARBA" id="ARBA00022842"/>
    </source>
</evidence>
<dbReference type="PANTHER" id="PTHR11649">
    <property type="entry name" value="MSS1/TRME-RELATED GTP-BINDING PROTEIN"/>
    <property type="match status" value="1"/>
</dbReference>
<dbReference type="GO" id="GO:0005525">
    <property type="term" value="F:GTP binding"/>
    <property type="evidence" value="ECO:0007669"/>
    <property type="project" value="UniProtKB-UniRule"/>
</dbReference>
<evidence type="ECO:0000256" key="4">
    <source>
        <dbReference type="ARBA" id="ARBA00022723"/>
    </source>
</evidence>
<proteinExistence type="inferred from homology"/>
<dbReference type="PROSITE" id="PS51706">
    <property type="entry name" value="G_ENGB"/>
    <property type="match status" value="1"/>
</dbReference>
<dbReference type="HAMAP" id="MF_00321">
    <property type="entry name" value="GTPase_EngB"/>
    <property type="match status" value="1"/>
</dbReference>
<keyword evidence="5 10" id="KW-0547">Nucleotide-binding</keyword>
<evidence type="ECO:0000256" key="8">
    <source>
        <dbReference type="ARBA" id="ARBA00023210"/>
    </source>
</evidence>
<reference evidence="12 13" key="1">
    <citation type="submission" date="2016-08" db="EMBL/GenBank/DDBJ databases">
        <title>A novel genetic cassette of butanologenic Thermoanaerobacterium thermosaccharolyticum that directly convert cellulose to butanol.</title>
        <authorList>
            <person name="Li T."/>
            <person name="He J."/>
        </authorList>
    </citation>
    <scope>NUCLEOTIDE SEQUENCE [LARGE SCALE GENOMIC DNA]</scope>
    <source>
        <strain evidence="12 13">TG57</strain>
    </source>
</reference>
<dbReference type="PANTHER" id="PTHR11649:SF13">
    <property type="entry name" value="ENGB-TYPE G DOMAIN-CONTAINING PROTEIN"/>
    <property type="match status" value="1"/>
</dbReference>
<dbReference type="NCBIfam" id="TIGR03598">
    <property type="entry name" value="GTPase_YsxC"/>
    <property type="match status" value="1"/>
</dbReference>
<dbReference type="InterPro" id="IPR027417">
    <property type="entry name" value="P-loop_NTPase"/>
</dbReference>
<name>A0A223I1C0_THETR</name>
<evidence type="ECO:0000256" key="9">
    <source>
        <dbReference type="ARBA" id="ARBA00023306"/>
    </source>
</evidence>
<keyword evidence="8 10" id="KW-0717">Septation</keyword>
<dbReference type="Pfam" id="PF01926">
    <property type="entry name" value="MMR_HSR1"/>
    <property type="match status" value="1"/>
</dbReference>
<dbReference type="CDD" id="cd01876">
    <property type="entry name" value="YihA_EngB"/>
    <property type="match status" value="1"/>
</dbReference>
<dbReference type="EMBL" id="CP016893">
    <property type="protein sequence ID" value="AST58510.1"/>
    <property type="molecule type" value="Genomic_DNA"/>
</dbReference>
<evidence type="ECO:0000256" key="10">
    <source>
        <dbReference type="HAMAP-Rule" id="MF_00321"/>
    </source>
</evidence>
<dbReference type="GO" id="GO:0005829">
    <property type="term" value="C:cytosol"/>
    <property type="evidence" value="ECO:0007669"/>
    <property type="project" value="TreeGrafter"/>
</dbReference>
<dbReference type="InterPro" id="IPR006073">
    <property type="entry name" value="GTP-bd"/>
</dbReference>
<dbReference type="FunFam" id="3.40.50.300:FF:000098">
    <property type="entry name" value="Probable GTP-binding protein EngB"/>
    <property type="match status" value="1"/>
</dbReference>
<dbReference type="NCBIfam" id="TIGR00231">
    <property type="entry name" value="small_GTP"/>
    <property type="match status" value="1"/>
</dbReference>
<evidence type="ECO:0000256" key="3">
    <source>
        <dbReference type="ARBA" id="ARBA00022618"/>
    </source>
</evidence>
<dbReference type="Gene3D" id="3.40.50.300">
    <property type="entry name" value="P-loop containing nucleotide triphosphate hydrolases"/>
    <property type="match status" value="1"/>
</dbReference>
<sequence length="200" mass="22943">MKIKSIELKVAAYNKNKYPDDGLTQIAVIGRSNVGKSSFINTIVNRKNFARVSQKPGKTQGINFYLVNNSFYLVDLPGYGYAEVSKEMKKQWSINIETYLNVSEYLKGAIMLVDIRHKPTDDDVLMMNYLKHRNLNYVVVATKSDKLNRQEIQRSLNVISETLEVDKGKIVPFSSLKKTGVDNIYTYLDSIFEDNKRIED</sequence>
<gene>
    <name evidence="10" type="primary">engB</name>
    <name evidence="12" type="ORF">Thert_02663</name>
</gene>
<evidence type="ECO:0000256" key="5">
    <source>
        <dbReference type="ARBA" id="ARBA00022741"/>
    </source>
</evidence>
<dbReference type="InterPro" id="IPR030393">
    <property type="entry name" value="G_ENGB_dom"/>
</dbReference>
<comment type="cofactor">
    <cofactor evidence="1">
        <name>Mg(2+)</name>
        <dbReference type="ChEBI" id="CHEBI:18420"/>
    </cofactor>
</comment>
<dbReference type="SUPFAM" id="SSF52540">
    <property type="entry name" value="P-loop containing nucleoside triphosphate hydrolases"/>
    <property type="match status" value="1"/>
</dbReference>
<keyword evidence="9 10" id="KW-0131">Cell cycle</keyword>
<keyword evidence="3 10" id="KW-0132">Cell division</keyword>
<dbReference type="GO" id="GO:0000917">
    <property type="term" value="P:division septum assembly"/>
    <property type="evidence" value="ECO:0007669"/>
    <property type="project" value="UniProtKB-KW"/>
</dbReference>
<dbReference type="GO" id="GO:0046872">
    <property type="term" value="F:metal ion binding"/>
    <property type="evidence" value="ECO:0007669"/>
    <property type="project" value="UniProtKB-KW"/>
</dbReference>
<dbReference type="AlphaFoldDB" id="A0A223I1C0"/>